<feature type="compositionally biased region" description="Basic residues" evidence="9">
    <location>
        <begin position="960"/>
        <end position="978"/>
    </location>
</feature>
<dbReference type="GO" id="GO:0030123">
    <property type="term" value="C:AP-3 adaptor complex"/>
    <property type="evidence" value="ECO:0007669"/>
    <property type="project" value="InterPro"/>
</dbReference>
<dbReference type="FunFam" id="1.25.10.10:FF:000251">
    <property type="entry name" value="AP-3 complex subunit delta"/>
    <property type="match status" value="1"/>
</dbReference>
<keyword evidence="7" id="KW-0472">Membrane</keyword>
<dbReference type="Gene3D" id="1.25.10.10">
    <property type="entry name" value="Leucine-rich Repeat Variant"/>
    <property type="match status" value="1"/>
</dbReference>
<feature type="region of interest" description="Disordered" evidence="9">
    <location>
        <begin position="769"/>
        <end position="811"/>
    </location>
</feature>
<evidence type="ECO:0000313" key="11">
    <source>
        <dbReference type="EMBL" id="GMH46468.1"/>
    </source>
</evidence>
<dbReference type="GO" id="GO:0006896">
    <property type="term" value="P:Golgi to vacuole transport"/>
    <property type="evidence" value="ECO:0007669"/>
    <property type="project" value="TreeGrafter"/>
</dbReference>
<comment type="caution">
    <text evidence="11">The sequence shown here is derived from an EMBL/GenBank/DDBJ whole genome shotgun (WGS) entry which is preliminary data.</text>
</comment>
<evidence type="ECO:0000256" key="1">
    <source>
        <dbReference type="ARBA" id="ARBA00004308"/>
    </source>
</evidence>
<feature type="compositionally biased region" description="Basic and acidic residues" evidence="9">
    <location>
        <begin position="871"/>
        <end position="883"/>
    </location>
</feature>
<sequence length="1143" mass="125683">MFEKSLSDLVKGIRANKRSPSAFISASILECKKELKDSNEFVKANAIRKLTFLRMMGYEFSWANFATIEVMSSQRFGHKRVGYLSAAQSFNEDTDVILLTTNLLKKEFGSSNVYEVGLAINCLSNIVTQDLARELLPDLTQLTQHSHGYIRKKAVLCLFKLFMKYPQGLRLTFDRIKQCLDDSEPAVVSCAVNVITELADKNPKNYLLMAPHFFSLLTSSSNNWMLIKVVKLLGSLVSEEPRLARKLLEPLAAIVQNTQAKSLLYEAVYTLTLALPFAKKSDGSVSKAVPGIVELCADKLKSFVEEADQNLKYLGLVGFVSLMRSHPKAVVNHRNLILRCLCDDDVTIRSRALELLTGMVTRKNLQELVDQLMQHVRLSEGDYRDELIQKIIFMCSRDKYAFLTDFKWYISVLVVMSRLHGTEHGAMISSQIMDVATRVFPVRDFCVGKMVGLLLKSEVVMGKSKSTIWEVLHAAAWVVGEYANFIDNVDLQENVPVSLHHSLLSVLLSPSSLGLPSRTQAVFVQAAIKVFAAACNSGLTKPEQLVMCLDIFQANLPLWMKSKDIEVQERASSCYRFLTSFDLLRPLKEPELVALELEEGMSNKEGTDLEPTKVEREGNESPLADDLLGLVMSTTIETPVLSVNADSTIITSDNAGSGDGSFGRLLDTTLTERCREHARAILAVCVPEPMKPVNAKAQKRLTPPSFHGFQGSLRAGLFHDLIQEDSTVSRKRKLTIEEVSFGFFGARATMSQPSSTGTISFDETGEIGDVSTAMSGNGKDSTLKETPSQSSHLQNINCPPGDRVDGTPFYLTDSGVMGGNFSDGGDDEADADFGEIRLGASESDDDNSREGAKRPERGKGKKKKSKKKKERKTDDSFAMREDAMAIFGGDGVGVYQSDEEANGEESDEQRGGRAGGAGQEFDGLAQIDLTTPLAPDEVMPERKHREVPEHRMESPPKETRTKKKKKKKKGKREKKMKKKESTADLLDFGAANDVDVADLAEKVAERAPPALNTMGGDLLTPVSSNLQDSTVTSLNLKPDEMATLDSLASEFVTGEWAVVSTKVKNESGVANPIRVIARMLNASIVDGSVSDDGSYASLAATGKGNKRLRVLVKCKGKVIKLDFKSNSKKLAKSASKMFKELAL</sequence>
<dbReference type="InterPro" id="IPR002553">
    <property type="entry name" value="Clathrin/coatomer_adapt-like_N"/>
</dbReference>
<feature type="compositionally biased region" description="Acidic residues" evidence="9">
    <location>
        <begin position="897"/>
        <end position="907"/>
    </location>
</feature>
<feature type="region of interest" description="Disordered" evidence="9">
    <location>
        <begin position="931"/>
        <end position="980"/>
    </location>
</feature>
<dbReference type="InterPro" id="IPR011989">
    <property type="entry name" value="ARM-like"/>
</dbReference>
<evidence type="ECO:0000256" key="7">
    <source>
        <dbReference type="ARBA" id="ARBA00023136"/>
    </source>
</evidence>
<dbReference type="PIRSF" id="PIRSF037092">
    <property type="entry name" value="AP3_complex_delta"/>
    <property type="match status" value="1"/>
</dbReference>
<dbReference type="PANTHER" id="PTHR22781">
    <property type="entry name" value="DELTA ADAPTIN-RELATED"/>
    <property type="match status" value="1"/>
</dbReference>
<comment type="subcellular location">
    <subcellularLocation>
        <location evidence="1">Endomembrane system</location>
    </subcellularLocation>
    <subcellularLocation>
        <location evidence="8">Golgi apparatus</location>
    </subcellularLocation>
</comment>
<dbReference type="GO" id="GO:0010008">
    <property type="term" value="C:endosome membrane"/>
    <property type="evidence" value="ECO:0007669"/>
    <property type="project" value="TreeGrafter"/>
</dbReference>
<feature type="compositionally biased region" description="Basic and acidic residues" evidence="9">
    <location>
        <begin position="939"/>
        <end position="959"/>
    </location>
</feature>
<keyword evidence="4 8" id="KW-0813">Transport</keyword>
<evidence type="ECO:0000259" key="10">
    <source>
        <dbReference type="Pfam" id="PF01602"/>
    </source>
</evidence>
<evidence type="ECO:0000256" key="4">
    <source>
        <dbReference type="ARBA" id="ARBA00022448"/>
    </source>
</evidence>
<keyword evidence="8" id="KW-0333">Golgi apparatus</keyword>
<dbReference type="OrthoDB" id="10264595at2759"/>
<evidence type="ECO:0000313" key="12">
    <source>
        <dbReference type="Proteomes" id="UP001165082"/>
    </source>
</evidence>
<dbReference type="PANTHER" id="PTHR22781:SF12">
    <property type="entry name" value="AP-3 COMPLEX SUBUNIT DELTA-1"/>
    <property type="match status" value="1"/>
</dbReference>
<dbReference type="EMBL" id="BRXZ01001784">
    <property type="protein sequence ID" value="GMH46468.1"/>
    <property type="molecule type" value="Genomic_DNA"/>
</dbReference>
<evidence type="ECO:0000256" key="2">
    <source>
        <dbReference type="ARBA" id="ARBA00006613"/>
    </source>
</evidence>
<evidence type="ECO:0000256" key="3">
    <source>
        <dbReference type="ARBA" id="ARBA00015717"/>
    </source>
</evidence>
<reference evidence="11" key="1">
    <citation type="submission" date="2022-07" db="EMBL/GenBank/DDBJ databases">
        <title>Genome analysis of Parmales, a sister group of diatoms, reveals the evolutionary specialization of diatoms from phago-mixotrophs to photoautotrophs.</title>
        <authorList>
            <person name="Ban H."/>
            <person name="Sato S."/>
            <person name="Yoshikawa S."/>
            <person name="Kazumasa Y."/>
            <person name="Nakamura Y."/>
            <person name="Ichinomiya M."/>
            <person name="Saitoh K."/>
            <person name="Sato N."/>
            <person name="Blanc-Mathieu R."/>
            <person name="Endo H."/>
            <person name="Kuwata A."/>
            <person name="Ogata H."/>
        </authorList>
    </citation>
    <scope>NUCLEOTIDE SEQUENCE</scope>
</reference>
<feature type="compositionally biased region" description="Basic and acidic residues" evidence="9">
    <location>
        <begin position="846"/>
        <end position="858"/>
    </location>
</feature>
<feature type="region of interest" description="Disordered" evidence="9">
    <location>
        <begin position="838"/>
        <end position="919"/>
    </location>
</feature>
<evidence type="ECO:0000256" key="6">
    <source>
        <dbReference type="ARBA" id="ARBA00022927"/>
    </source>
</evidence>
<accession>A0A9W7DPY4</accession>
<organism evidence="11 12">
    <name type="scientific">Triparma retinervis</name>
    <dbReference type="NCBI Taxonomy" id="2557542"/>
    <lineage>
        <taxon>Eukaryota</taxon>
        <taxon>Sar</taxon>
        <taxon>Stramenopiles</taxon>
        <taxon>Ochrophyta</taxon>
        <taxon>Bolidophyceae</taxon>
        <taxon>Parmales</taxon>
        <taxon>Triparmaceae</taxon>
        <taxon>Triparma</taxon>
    </lineage>
</organism>
<keyword evidence="12" id="KW-1185">Reference proteome</keyword>
<comment type="similarity">
    <text evidence="2 8">Belongs to the adaptor complexes large subunit family.</text>
</comment>
<dbReference type="AlphaFoldDB" id="A0A9W7DPY4"/>
<dbReference type="GO" id="GO:0005794">
    <property type="term" value="C:Golgi apparatus"/>
    <property type="evidence" value="ECO:0007669"/>
    <property type="project" value="UniProtKB-SubCell"/>
</dbReference>
<keyword evidence="5" id="KW-0677">Repeat</keyword>
<name>A0A9W7DPY4_9STRA</name>
<evidence type="ECO:0000256" key="8">
    <source>
        <dbReference type="PIRNR" id="PIRNR037092"/>
    </source>
</evidence>
<dbReference type="Proteomes" id="UP001165082">
    <property type="component" value="Unassembled WGS sequence"/>
</dbReference>
<comment type="subunit">
    <text evidence="8">Adaptor protein complex 3 (AP-3) is a heterotetramer.</text>
</comment>
<keyword evidence="6 8" id="KW-0653">Protein transport</keyword>
<dbReference type="SUPFAM" id="SSF48371">
    <property type="entry name" value="ARM repeat"/>
    <property type="match status" value="1"/>
</dbReference>
<dbReference type="InterPro" id="IPR017105">
    <property type="entry name" value="AP3_complex_dsu"/>
</dbReference>
<feature type="domain" description="Clathrin/coatomer adaptor adaptin-like N-terminal" evidence="10">
    <location>
        <begin position="30"/>
        <end position="579"/>
    </location>
</feature>
<dbReference type="GO" id="GO:0006623">
    <property type="term" value="P:protein targeting to vacuole"/>
    <property type="evidence" value="ECO:0007669"/>
    <property type="project" value="TreeGrafter"/>
</dbReference>
<dbReference type="InterPro" id="IPR016024">
    <property type="entry name" value="ARM-type_fold"/>
</dbReference>
<protein>
    <recommendedName>
        <fullName evidence="3 8">AP-3 complex subunit delta</fullName>
    </recommendedName>
</protein>
<gene>
    <name evidence="11" type="ORF">TrRE_jg8701</name>
</gene>
<proteinExistence type="inferred from homology"/>
<dbReference type="Pfam" id="PF01602">
    <property type="entry name" value="Adaptin_N"/>
    <property type="match status" value="1"/>
</dbReference>
<evidence type="ECO:0000256" key="9">
    <source>
        <dbReference type="SAM" id="MobiDB-lite"/>
    </source>
</evidence>
<evidence type="ECO:0000256" key="5">
    <source>
        <dbReference type="ARBA" id="ARBA00022737"/>
    </source>
</evidence>
<feature type="compositionally biased region" description="Polar residues" evidence="9">
    <location>
        <begin position="772"/>
        <end position="797"/>
    </location>
</feature>
<feature type="compositionally biased region" description="Basic residues" evidence="9">
    <location>
        <begin position="859"/>
        <end position="870"/>
    </location>
</feature>